<dbReference type="GO" id="GO:0051082">
    <property type="term" value="F:unfolded protein binding"/>
    <property type="evidence" value="ECO:0007669"/>
    <property type="project" value="TreeGrafter"/>
</dbReference>
<dbReference type="Pfam" id="PF21730">
    <property type="entry name" value="Vma22_CCDC115"/>
    <property type="match status" value="1"/>
</dbReference>
<dbReference type="InterPro" id="IPR040357">
    <property type="entry name" value="Vma22/CCDC115"/>
</dbReference>
<evidence type="ECO:0000256" key="1">
    <source>
        <dbReference type="ARBA" id="ARBA00093634"/>
    </source>
</evidence>
<evidence type="ECO:0000313" key="5">
    <source>
        <dbReference type="Proteomes" id="UP000028045"/>
    </source>
</evidence>
<organism evidence="4 5">
    <name type="scientific">Stachybotrys chartarum (strain CBS 109288 / IBT 7711)</name>
    <name type="common">Toxic black mold</name>
    <name type="synonym">Stilbospora chartarum</name>
    <dbReference type="NCBI Taxonomy" id="1280523"/>
    <lineage>
        <taxon>Eukaryota</taxon>
        <taxon>Fungi</taxon>
        <taxon>Dikarya</taxon>
        <taxon>Ascomycota</taxon>
        <taxon>Pezizomycotina</taxon>
        <taxon>Sordariomycetes</taxon>
        <taxon>Hypocreomycetidae</taxon>
        <taxon>Hypocreales</taxon>
        <taxon>Stachybotryaceae</taxon>
        <taxon>Stachybotrys</taxon>
    </lineage>
</organism>
<reference evidence="4 5" key="1">
    <citation type="journal article" date="2014" name="BMC Genomics">
        <title>Comparative genome sequencing reveals chemotype-specific gene clusters in the toxigenic black mold Stachybotrys.</title>
        <authorList>
            <person name="Semeiks J."/>
            <person name="Borek D."/>
            <person name="Otwinowski Z."/>
            <person name="Grishin N.V."/>
        </authorList>
    </citation>
    <scope>NUCLEOTIDE SEQUENCE [LARGE SCALE GENOMIC DNA]</scope>
    <source>
        <strain evidence="5">CBS 109288 / IBT 7711</strain>
    </source>
</reference>
<dbReference type="PANTHER" id="PTHR31996">
    <property type="entry name" value="COILED-COIL DOMAIN-CONTAINING PROTEIN 115"/>
    <property type="match status" value="1"/>
</dbReference>
<name>A0A084AVU0_STACB</name>
<proteinExistence type="predicted"/>
<keyword evidence="2" id="KW-0175">Coiled coil</keyword>
<dbReference type="Proteomes" id="UP000028045">
    <property type="component" value="Unassembled WGS sequence"/>
</dbReference>
<dbReference type="OrthoDB" id="408631at2759"/>
<dbReference type="HOGENOM" id="CLU_057721_2_0_1"/>
<dbReference type="GO" id="GO:1990871">
    <property type="term" value="C:Vma12-Vma22 assembly complex"/>
    <property type="evidence" value="ECO:0007669"/>
    <property type="project" value="TreeGrafter"/>
</dbReference>
<dbReference type="GO" id="GO:0070072">
    <property type="term" value="P:vacuolar proton-transporting V-type ATPase complex assembly"/>
    <property type="evidence" value="ECO:0007669"/>
    <property type="project" value="InterPro"/>
</dbReference>
<dbReference type="AlphaFoldDB" id="A0A084AVU0"/>
<evidence type="ECO:0000256" key="2">
    <source>
        <dbReference type="SAM" id="Coils"/>
    </source>
</evidence>
<feature type="compositionally biased region" description="Basic and acidic residues" evidence="3">
    <location>
        <begin position="104"/>
        <end position="121"/>
    </location>
</feature>
<feature type="coiled-coil region" evidence="2">
    <location>
        <begin position="155"/>
        <end position="182"/>
    </location>
</feature>
<evidence type="ECO:0000313" key="4">
    <source>
        <dbReference type="EMBL" id="KEY69419.1"/>
    </source>
</evidence>
<keyword evidence="5" id="KW-1185">Reference proteome</keyword>
<feature type="region of interest" description="Disordered" evidence="3">
    <location>
        <begin position="88"/>
        <end position="121"/>
    </location>
</feature>
<feature type="region of interest" description="Disordered" evidence="3">
    <location>
        <begin position="185"/>
        <end position="205"/>
    </location>
</feature>
<sequence length="205" mass="22969">MEQQQIDQYLERYLVLLDEYTQLRRDLSGLQSQVYQNIARANFTAERGMRYGQDHYDDRMQSIFSLKIAPSAAGVPVYVLEKPPVAAPAADHKVKEDQDTDSITEEKAESGTTADKKSAQKSKDPLRWFGLLTPAPLRTAQAQSLRAVEHIIPRLVTVNAEMASLEIEVRRVRKRRAKAEAATLKAAERTATPEAQAKMASVESN</sequence>
<accession>A0A084AVU0</accession>
<gene>
    <name evidence="4" type="ORF">S7711_05733</name>
</gene>
<dbReference type="EMBL" id="KL648528">
    <property type="protein sequence ID" value="KEY69419.1"/>
    <property type="molecule type" value="Genomic_DNA"/>
</dbReference>
<protein>
    <recommendedName>
        <fullName evidence="1">Vacuolar ATPase assembly protein VMA22</fullName>
    </recommendedName>
</protein>
<dbReference type="PANTHER" id="PTHR31996:SF2">
    <property type="entry name" value="COILED-COIL DOMAIN-CONTAINING PROTEIN 115"/>
    <property type="match status" value="1"/>
</dbReference>
<evidence type="ECO:0000256" key="3">
    <source>
        <dbReference type="SAM" id="MobiDB-lite"/>
    </source>
</evidence>